<keyword evidence="3 4" id="KW-0378">Hydrolase</keyword>
<organism evidence="7 8">
    <name type="scientific">Stackebrandtia albiflava</name>
    <dbReference type="NCBI Taxonomy" id="406432"/>
    <lineage>
        <taxon>Bacteria</taxon>
        <taxon>Bacillati</taxon>
        <taxon>Actinomycetota</taxon>
        <taxon>Actinomycetes</taxon>
        <taxon>Glycomycetales</taxon>
        <taxon>Glycomycetaceae</taxon>
        <taxon>Stackebrandtia</taxon>
    </lineage>
</organism>
<dbReference type="CDD" id="cd02883">
    <property type="entry name" value="NUDIX_Hydrolase"/>
    <property type="match status" value="1"/>
</dbReference>
<dbReference type="PRINTS" id="PR00502">
    <property type="entry name" value="NUDIXFAMILY"/>
</dbReference>
<feature type="transmembrane region" description="Helical" evidence="5">
    <location>
        <begin position="34"/>
        <end position="53"/>
    </location>
</feature>
<evidence type="ECO:0000256" key="1">
    <source>
        <dbReference type="ARBA" id="ARBA00001946"/>
    </source>
</evidence>
<dbReference type="EMBL" id="VLLL01000005">
    <property type="protein sequence ID" value="TWJ15147.1"/>
    <property type="molecule type" value="Genomic_DNA"/>
</dbReference>
<dbReference type="GO" id="GO:0016787">
    <property type="term" value="F:hydrolase activity"/>
    <property type="evidence" value="ECO:0007669"/>
    <property type="project" value="UniProtKB-KW"/>
</dbReference>
<dbReference type="PANTHER" id="PTHR43046:SF14">
    <property type="entry name" value="MUTT_NUDIX FAMILY PROTEIN"/>
    <property type="match status" value="1"/>
</dbReference>
<comment type="similarity">
    <text evidence="2 4">Belongs to the Nudix hydrolase family.</text>
</comment>
<name>A0A562VBE7_9ACTN</name>
<reference evidence="7 8" key="1">
    <citation type="journal article" date="2013" name="Stand. Genomic Sci.">
        <title>Genomic Encyclopedia of Type Strains, Phase I: The one thousand microbial genomes (KMG-I) project.</title>
        <authorList>
            <person name="Kyrpides N.C."/>
            <person name="Woyke T."/>
            <person name="Eisen J.A."/>
            <person name="Garrity G."/>
            <person name="Lilburn T.G."/>
            <person name="Beck B.J."/>
            <person name="Whitman W.B."/>
            <person name="Hugenholtz P."/>
            <person name="Klenk H.P."/>
        </authorList>
    </citation>
    <scope>NUCLEOTIDE SEQUENCE [LARGE SCALE GENOMIC DNA]</scope>
    <source>
        <strain evidence="7 8">DSM 45044</strain>
    </source>
</reference>
<dbReference type="Proteomes" id="UP000321617">
    <property type="component" value="Unassembled WGS sequence"/>
</dbReference>
<protein>
    <submittedName>
        <fullName evidence="7">ADP-ribose pyrophosphatase YjhB (NUDIX family)</fullName>
    </submittedName>
</protein>
<dbReference type="Gene3D" id="3.90.79.10">
    <property type="entry name" value="Nucleoside Triphosphate Pyrophosphohydrolase"/>
    <property type="match status" value="1"/>
</dbReference>
<comment type="caution">
    <text evidence="7">The sequence shown here is derived from an EMBL/GenBank/DDBJ whole genome shotgun (WGS) entry which is preliminary data.</text>
</comment>
<dbReference type="InterPro" id="IPR000086">
    <property type="entry name" value="NUDIX_hydrolase_dom"/>
</dbReference>
<evidence type="ECO:0000259" key="6">
    <source>
        <dbReference type="PROSITE" id="PS51462"/>
    </source>
</evidence>
<evidence type="ECO:0000256" key="2">
    <source>
        <dbReference type="ARBA" id="ARBA00005582"/>
    </source>
</evidence>
<dbReference type="InterPro" id="IPR015797">
    <property type="entry name" value="NUDIX_hydrolase-like_dom_sf"/>
</dbReference>
<proteinExistence type="inferred from homology"/>
<evidence type="ECO:0000313" key="8">
    <source>
        <dbReference type="Proteomes" id="UP000321617"/>
    </source>
</evidence>
<dbReference type="SUPFAM" id="SSF55811">
    <property type="entry name" value="Nudix"/>
    <property type="match status" value="1"/>
</dbReference>
<dbReference type="AlphaFoldDB" id="A0A562VBE7"/>
<keyword evidence="5" id="KW-0812">Transmembrane</keyword>
<dbReference type="PROSITE" id="PS00893">
    <property type="entry name" value="NUDIX_BOX"/>
    <property type="match status" value="1"/>
</dbReference>
<evidence type="ECO:0000313" key="7">
    <source>
        <dbReference type="EMBL" id="TWJ15147.1"/>
    </source>
</evidence>
<dbReference type="InterPro" id="IPR020084">
    <property type="entry name" value="NUDIX_hydrolase_CS"/>
</dbReference>
<evidence type="ECO:0000256" key="4">
    <source>
        <dbReference type="RuleBase" id="RU003476"/>
    </source>
</evidence>
<gene>
    <name evidence="7" type="ORF">LX16_0846</name>
</gene>
<accession>A0A562VBE7</accession>
<sequence length="181" mass="20069">MGEVRSAVRRPSSLLRATAYRVFYLLPRSWRRRIVRIATPTYTVGAVMLVYDLDGSRLLMLRQPPGHGWGLPAGLLERGERPVDGAVRELHEETGIALTPEDVEPAAPNAVVHTYGRWVDTVFTARIDPETVELAVDGAEVLDARWWPVDGMPPVTVAASRLLAHYGLGPYADYPETARID</sequence>
<evidence type="ECO:0000256" key="5">
    <source>
        <dbReference type="SAM" id="Phobius"/>
    </source>
</evidence>
<comment type="cofactor">
    <cofactor evidence="1">
        <name>Mg(2+)</name>
        <dbReference type="ChEBI" id="CHEBI:18420"/>
    </cofactor>
</comment>
<dbReference type="InterPro" id="IPR020476">
    <property type="entry name" value="Nudix_hydrolase"/>
</dbReference>
<dbReference type="PANTHER" id="PTHR43046">
    <property type="entry name" value="GDP-MANNOSE MANNOSYL HYDROLASE"/>
    <property type="match status" value="1"/>
</dbReference>
<dbReference type="Pfam" id="PF00293">
    <property type="entry name" value="NUDIX"/>
    <property type="match status" value="1"/>
</dbReference>
<keyword evidence="5" id="KW-1133">Transmembrane helix</keyword>
<dbReference type="OrthoDB" id="9804442at2"/>
<dbReference type="PROSITE" id="PS51462">
    <property type="entry name" value="NUDIX"/>
    <property type="match status" value="1"/>
</dbReference>
<keyword evidence="5" id="KW-0472">Membrane</keyword>
<keyword evidence="8" id="KW-1185">Reference proteome</keyword>
<feature type="domain" description="Nudix hydrolase" evidence="6">
    <location>
        <begin position="41"/>
        <end position="169"/>
    </location>
</feature>
<evidence type="ECO:0000256" key="3">
    <source>
        <dbReference type="ARBA" id="ARBA00022801"/>
    </source>
</evidence>